<accession>A0A7C3EU46</accession>
<dbReference type="InterPro" id="IPR049874">
    <property type="entry name" value="ROK_cs"/>
</dbReference>
<evidence type="ECO:0000313" key="3">
    <source>
        <dbReference type="EMBL" id="HFJ53268.1"/>
    </source>
</evidence>
<dbReference type="SUPFAM" id="SSF53067">
    <property type="entry name" value="Actin-like ATPase domain"/>
    <property type="match status" value="1"/>
</dbReference>
<dbReference type="InterPro" id="IPR043129">
    <property type="entry name" value="ATPase_NBD"/>
</dbReference>
<dbReference type="Gene3D" id="3.30.420.40">
    <property type="match status" value="2"/>
</dbReference>
<protein>
    <submittedName>
        <fullName evidence="3">ROK family protein</fullName>
    </submittedName>
</protein>
<dbReference type="EMBL" id="DSLG01000006">
    <property type="protein sequence ID" value="HEA87429.1"/>
    <property type="molecule type" value="Genomic_DNA"/>
</dbReference>
<gene>
    <name evidence="2" type="ORF">ENP94_05395</name>
    <name evidence="3" type="ORF">ENS16_01060</name>
</gene>
<proteinExistence type="inferred from homology"/>
<reference evidence="3" key="1">
    <citation type="journal article" date="2020" name="mSystems">
        <title>Genome- and Community-Level Interaction Insights into Carbon Utilization and Element Cycling Functions of Hydrothermarchaeota in Hydrothermal Sediment.</title>
        <authorList>
            <person name="Zhou Z."/>
            <person name="Liu Y."/>
            <person name="Xu W."/>
            <person name="Pan J."/>
            <person name="Luo Z.H."/>
            <person name="Li M."/>
        </authorList>
    </citation>
    <scope>NUCLEOTIDE SEQUENCE [LARGE SCALE GENOMIC DNA]</scope>
    <source>
        <strain evidence="2">SpSt-265</strain>
        <strain evidence="3">SpSt-465</strain>
    </source>
</reference>
<sequence length="335" mass="36132">MSFCLGADIGGTNIRIGLVDEEGRIVARRRLRTDPQAPPGTVLERLARTALAMAEKHEVASFGIGIAGLVDHRDGLVFTSPNLPAWERVPVKDILSRLTRLPVFCANDANVVALGEWLFGAARGSTDVLVITLGTGVGTGIIAEGRLLLGANHYAGELGHTVIFPNGVSCPCGNRGCLERYVGAEAIVHRCRRLLRLQQHRLASNRNQLTLFGGASEQQSLLFDLINYDYRRLTPKEIGIAARKGDRLALEVVEETGRLLGLGIYNAIMILDPEIIVLGGGISRLGRPLLRAVQKSVNSRLYGANRSFRIVLSKLVDDAGILGASRLGQIFSASD</sequence>
<dbReference type="Pfam" id="PF00480">
    <property type="entry name" value="ROK"/>
    <property type="match status" value="1"/>
</dbReference>
<comment type="similarity">
    <text evidence="1">Belongs to the ROK (NagC/XylR) family.</text>
</comment>
<organism evidence="3">
    <name type="scientific">candidate division WOR-3 bacterium</name>
    <dbReference type="NCBI Taxonomy" id="2052148"/>
    <lineage>
        <taxon>Bacteria</taxon>
        <taxon>Bacteria division WOR-3</taxon>
    </lineage>
</organism>
<evidence type="ECO:0000256" key="1">
    <source>
        <dbReference type="ARBA" id="ARBA00006479"/>
    </source>
</evidence>
<dbReference type="PROSITE" id="PS01125">
    <property type="entry name" value="ROK"/>
    <property type="match status" value="1"/>
</dbReference>
<comment type="caution">
    <text evidence="3">The sequence shown here is derived from an EMBL/GenBank/DDBJ whole genome shotgun (WGS) entry which is preliminary data.</text>
</comment>
<name>A0A7C3EU46_UNCW3</name>
<dbReference type="PANTHER" id="PTHR18964">
    <property type="entry name" value="ROK (REPRESSOR, ORF, KINASE) FAMILY"/>
    <property type="match status" value="1"/>
</dbReference>
<dbReference type="EMBL" id="DSTU01000002">
    <property type="protein sequence ID" value="HFJ53268.1"/>
    <property type="molecule type" value="Genomic_DNA"/>
</dbReference>
<dbReference type="PANTHER" id="PTHR18964:SF149">
    <property type="entry name" value="BIFUNCTIONAL UDP-N-ACETYLGLUCOSAMINE 2-EPIMERASE_N-ACETYLMANNOSAMINE KINASE"/>
    <property type="match status" value="1"/>
</dbReference>
<dbReference type="InterPro" id="IPR000600">
    <property type="entry name" value="ROK"/>
</dbReference>
<dbReference type="AlphaFoldDB" id="A0A7C3EU46"/>
<evidence type="ECO:0000313" key="2">
    <source>
        <dbReference type="EMBL" id="HEA87429.1"/>
    </source>
</evidence>